<protein>
    <submittedName>
        <fullName evidence="1">Uncharacterized protein</fullName>
    </submittedName>
</protein>
<name>A0A645GM87_9ZZZZ</name>
<comment type="caution">
    <text evidence="1">The sequence shown here is derived from an EMBL/GenBank/DDBJ whole genome shotgun (WGS) entry which is preliminary data.</text>
</comment>
<dbReference type="EMBL" id="VSSQ01077167">
    <property type="protein sequence ID" value="MPN27326.1"/>
    <property type="molecule type" value="Genomic_DNA"/>
</dbReference>
<dbReference type="AlphaFoldDB" id="A0A645GM87"/>
<evidence type="ECO:0000313" key="1">
    <source>
        <dbReference type="EMBL" id="MPN27326.1"/>
    </source>
</evidence>
<sequence>MASSADNTACTINKTGAINKNVNSMGSVTPHKTAVSVIGISSASKRFLFCGLAVK</sequence>
<reference evidence="1" key="1">
    <citation type="submission" date="2019-08" db="EMBL/GenBank/DDBJ databases">
        <authorList>
            <person name="Kucharzyk K."/>
            <person name="Murdoch R.W."/>
            <person name="Higgins S."/>
            <person name="Loffler F."/>
        </authorList>
    </citation>
    <scope>NUCLEOTIDE SEQUENCE</scope>
</reference>
<accession>A0A645GM87</accession>
<proteinExistence type="predicted"/>
<organism evidence="1">
    <name type="scientific">bioreactor metagenome</name>
    <dbReference type="NCBI Taxonomy" id="1076179"/>
    <lineage>
        <taxon>unclassified sequences</taxon>
        <taxon>metagenomes</taxon>
        <taxon>ecological metagenomes</taxon>
    </lineage>
</organism>
<gene>
    <name evidence="1" type="ORF">SDC9_174757</name>
</gene>